<keyword evidence="3" id="KW-1185">Reference proteome</keyword>
<dbReference type="EMBL" id="JBEPTQ010000002">
    <property type="protein sequence ID" value="MET4719379.1"/>
    <property type="molecule type" value="Genomic_DNA"/>
</dbReference>
<accession>A0ABV2RT12</accession>
<evidence type="ECO:0008006" key="4">
    <source>
        <dbReference type="Google" id="ProtNLM"/>
    </source>
</evidence>
<feature type="region of interest" description="Disordered" evidence="1">
    <location>
        <begin position="31"/>
        <end position="54"/>
    </location>
</feature>
<comment type="caution">
    <text evidence="2">The sequence shown here is derived from an EMBL/GenBank/DDBJ whole genome shotgun (WGS) entry which is preliminary data.</text>
</comment>
<proteinExistence type="predicted"/>
<evidence type="ECO:0000313" key="2">
    <source>
        <dbReference type="EMBL" id="MET4719379.1"/>
    </source>
</evidence>
<gene>
    <name evidence="2" type="ORF">ABIF63_003485</name>
</gene>
<evidence type="ECO:0000313" key="3">
    <source>
        <dbReference type="Proteomes" id="UP001549291"/>
    </source>
</evidence>
<protein>
    <recommendedName>
        <fullName evidence="4">Transposase</fullName>
    </recommendedName>
</protein>
<feature type="compositionally biased region" description="Basic and acidic residues" evidence="1">
    <location>
        <begin position="38"/>
        <end position="54"/>
    </location>
</feature>
<reference evidence="2 3" key="1">
    <citation type="submission" date="2024-06" db="EMBL/GenBank/DDBJ databases">
        <title>Genomic Encyclopedia of Type Strains, Phase V (KMG-V): Genome sequencing to study the core and pangenomes of soil and plant-associated prokaryotes.</title>
        <authorList>
            <person name="Whitman W."/>
        </authorList>
    </citation>
    <scope>NUCLEOTIDE SEQUENCE [LARGE SCALE GENOMIC DNA]</scope>
    <source>
        <strain evidence="2 3">USDA 160</strain>
    </source>
</reference>
<dbReference type="Proteomes" id="UP001549291">
    <property type="component" value="Unassembled WGS sequence"/>
</dbReference>
<evidence type="ECO:0000256" key="1">
    <source>
        <dbReference type="SAM" id="MobiDB-lite"/>
    </source>
</evidence>
<organism evidence="2 3">
    <name type="scientific">Bradyrhizobium japonicum</name>
    <dbReference type="NCBI Taxonomy" id="375"/>
    <lineage>
        <taxon>Bacteria</taxon>
        <taxon>Pseudomonadati</taxon>
        <taxon>Pseudomonadota</taxon>
        <taxon>Alphaproteobacteria</taxon>
        <taxon>Hyphomicrobiales</taxon>
        <taxon>Nitrobacteraceae</taxon>
        <taxon>Bradyrhizobium</taxon>
    </lineage>
</organism>
<name>A0ABV2RT12_BRAJP</name>
<sequence length="54" mass="5605">MSKRLVALAAMKSRSADEISASVSAARWASASATSEVASREHPSTGLKDTIRTG</sequence>